<accession>A0A1V2L506</accession>
<evidence type="ECO:0000313" key="11">
    <source>
        <dbReference type="Proteomes" id="UP000189513"/>
    </source>
</evidence>
<feature type="binding site" evidence="6">
    <location>
        <position position="225"/>
    </location>
    <ligand>
        <name>FAD</name>
        <dbReference type="ChEBI" id="CHEBI:57692"/>
    </ligand>
</feature>
<dbReference type="PANTHER" id="PTHR19370">
    <property type="entry name" value="NADH-CYTOCHROME B5 REDUCTASE"/>
    <property type="match status" value="1"/>
</dbReference>
<keyword evidence="8" id="KW-0472">Membrane</keyword>
<dbReference type="CDD" id="cd06183">
    <property type="entry name" value="cyt_b5_reduct_like"/>
    <property type="match status" value="1"/>
</dbReference>
<dbReference type="VEuPathDB" id="FungiDB:BON22_3792"/>
<dbReference type="Gene3D" id="2.40.30.10">
    <property type="entry name" value="Translation factors"/>
    <property type="match status" value="1"/>
</dbReference>
<comment type="cofactor">
    <cofactor evidence="1 6">
        <name>FAD</name>
        <dbReference type="ChEBI" id="CHEBI:57692"/>
    </cofactor>
</comment>
<dbReference type="Proteomes" id="UP000189513">
    <property type="component" value="Unassembled WGS sequence"/>
</dbReference>
<dbReference type="OMA" id="FPYHPLK"/>
<gene>
    <name evidence="10" type="ORF">BON22_3792</name>
</gene>
<keyword evidence="8" id="KW-1133">Transmembrane helix</keyword>
<comment type="similarity">
    <text evidence="2">Belongs to the flavoprotein pyridine nucleotide cytochrome reductase family.</text>
</comment>
<dbReference type="GO" id="GO:0016491">
    <property type="term" value="F:oxidoreductase activity"/>
    <property type="evidence" value="ECO:0007669"/>
    <property type="project" value="UniProtKB-KW"/>
</dbReference>
<dbReference type="Gene3D" id="3.40.50.80">
    <property type="entry name" value="Nucleotide-binding domain of ferredoxin-NADP reductase (FNR) module"/>
    <property type="match status" value="1"/>
</dbReference>
<keyword evidence="3 6" id="KW-0285">Flavoprotein</keyword>
<dbReference type="AlphaFoldDB" id="A0A1V2L506"/>
<sequence length="448" mass="51484">MWRRTLLQVTRRYSSKPLAKKNPLGSLSNTGKDEVRPKAYAPPTPPIDLHKRAEEPYEPKEKHDRVSFEYPQSRTPNKPPSNSRRTKRFLPVILLCIGGGWGVFAYKFLTDDTPTEFLSRDKFIPFVITNKIDIDKDHYFLEVMPKFSKWKSDPKQTEYWDGNRLWSVEVKQPQIMVVRRYTPLPLEIYTSEFTGEKLVRIQEEDMATMEGKLVFYIKKYNQGEVARWLSRKPIGSEIELRGPYIEFEFPKTLNNNVERPQMMNLPSKVSADPVFPLKPDNLAFYAAGTGIAPALQLLLTKNPYKGFVDVYYSHKTDEEVPISRLMFFLEKLDRARFTHLVQDHRQKLLPKHVSSPTASHYVKYLEALDKGETPQINKDLQATFKTALEQAEKTSRVAKLAPSLALVCGPDGYVEYVSGAKPFDKEGQGNIGGLLEKKGWTSANVYKL</sequence>
<evidence type="ECO:0000256" key="3">
    <source>
        <dbReference type="ARBA" id="ARBA00022630"/>
    </source>
</evidence>
<dbReference type="GO" id="GO:0005739">
    <property type="term" value="C:mitochondrion"/>
    <property type="evidence" value="ECO:0007669"/>
    <property type="project" value="TreeGrafter"/>
</dbReference>
<dbReference type="PROSITE" id="PS51384">
    <property type="entry name" value="FAD_FR"/>
    <property type="match status" value="1"/>
</dbReference>
<feature type="binding site" evidence="6">
    <location>
        <position position="218"/>
    </location>
    <ligand>
        <name>FAD</name>
        <dbReference type="ChEBI" id="CHEBI:57692"/>
    </ligand>
</feature>
<evidence type="ECO:0000256" key="1">
    <source>
        <dbReference type="ARBA" id="ARBA00001974"/>
    </source>
</evidence>
<dbReference type="InterPro" id="IPR017938">
    <property type="entry name" value="Riboflavin_synthase-like_b-brl"/>
</dbReference>
<evidence type="ECO:0000256" key="6">
    <source>
        <dbReference type="PIRSR" id="PIRSR601834-1"/>
    </source>
</evidence>
<keyword evidence="8" id="KW-0812">Transmembrane</keyword>
<protein>
    <submittedName>
        <fullName evidence="10">Cytochrome c mitochondrial import factor CYC2</fullName>
    </submittedName>
</protein>
<keyword evidence="5" id="KW-0560">Oxidoreductase</keyword>
<organism evidence="10 11">
    <name type="scientific">Cyberlindnera fabianii</name>
    <name type="common">Yeast</name>
    <name type="synonym">Hansenula fabianii</name>
    <dbReference type="NCBI Taxonomy" id="36022"/>
    <lineage>
        <taxon>Eukaryota</taxon>
        <taxon>Fungi</taxon>
        <taxon>Dikarya</taxon>
        <taxon>Ascomycota</taxon>
        <taxon>Saccharomycotina</taxon>
        <taxon>Saccharomycetes</taxon>
        <taxon>Phaffomycetales</taxon>
        <taxon>Phaffomycetaceae</taxon>
        <taxon>Cyberlindnera</taxon>
    </lineage>
</organism>
<proteinExistence type="inferred from homology"/>
<feature type="domain" description="FAD-binding FR-type" evidence="9">
    <location>
        <begin position="121"/>
        <end position="250"/>
    </location>
</feature>
<evidence type="ECO:0000256" key="2">
    <source>
        <dbReference type="ARBA" id="ARBA00006105"/>
    </source>
</evidence>
<dbReference type="SUPFAM" id="SSF63380">
    <property type="entry name" value="Riboflavin synthase domain-like"/>
    <property type="match status" value="1"/>
</dbReference>
<evidence type="ECO:0000256" key="5">
    <source>
        <dbReference type="ARBA" id="ARBA00023002"/>
    </source>
</evidence>
<evidence type="ECO:0000313" key="10">
    <source>
        <dbReference type="EMBL" id="ONH66346.1"/>
    </source>
</evidence>
<dbReference type="PANTHER" id="PTHR19370:SF189">
    <property type="entry name" value="CYTOCHROME C MITOCHONDRIAL IMPORT FACTOR CYC2"/>
    <property type="match status" value="1"/>
</dbReference>
<keyword evidence="4 6" id="KW-0274">FAD</keyword>
<dbReference type="SUPFAM" id="SSF52343">
    <property type="entry name" value="Ferredoxin reductase-like, C-terminal NADP-linked domain"/>
    <property type="match status" value="1"/>
</dbReference>
<dbReference type="InterPro" id="IPR017927">
    <property type="entry name" value="FAD-bd_FR_type"/>
</dbReference>
<feature type="compositionally biased region" description="Basic and acidic residues" evidence="7">
    <location>
        <begin position="48"/>
        <end position="67"/>
    </location>
</feature>
<dbReference type="EMBL" id="MPUK01000007">
    <property type="protein sequence ID" value="ONH66346.1"/>
    <property type="molecule type" value="Genomic_DNA"/>
</dbReference>
<dbReference type="STRING" id="36022.A0A1V2L506"/>
<feature type="compositionally biased region" description="Polar residues" evidence="7">
    <location>
        <begin position="70"/>
        <end position="83"/>
    </location>
</feature>
<name>A0A1V2L506_CYBFA</name>
<dbReference type="InterPro" id="IPR001834">
    <property type="entry name" value="CBR-like"/>
</dbReference>
<comment type="caution">
    <text evidence="10">The sequence shown here is derived from an EMBL/GenBank/DDBJ whole genome shotgun (WGS) entry which is preliminary data.</text>
</comment>
<evidence type="ECO:0000256" key="4">
    <source>
        <dbReference type="ARBA" id="ARBA00022827"/>
    </source>
</evidence>
<evidence type="ECO:0000259" key="9">
    <source>
        <dbReference type="PROSITE" id="PS51384"/>
    </source>
</evidence>
<feature type="region of interest" description="Disordered" evidence="7">
    <location>
        <begin position="13"/>
        <end position="84"/>
    </location>
</feature>
<reference evidence="11" key="1">
    <citation type="journal article" date="2017" name="Genome Announc.">
        <title>Genome sequences of Cyberlindnera fabianii 65, Pichia kudriavzevii 129, and Saccharomyces cerevisiae 131 isolated from fermented masau fruits in Zimbabwe.</title>
        <authorList>
            <person name="van Rijswijck I.M.H."/>
            <person name="Derks M.F.L."/>
            <person name="Abee T."/>
            <person name="de Ridder D."/>
            <person name="Smid E.J."/>
        </authorList>
    </citation>
    <scope>NUCLEOTIDE SEQUENCE [LARGE SCALE GENOMIC DNA]</scope>
    <source>
        <strain evidence="11">65</strain>
    </source>
</reference>
<evidence type="ECO:0000256" key="7">
    <source>
        <dbReference type="SAM" id="MobiDB-lite"/>
    </source>
</evidence>
<feature type="transmembrane region" description="Helical" evidence="8">
    <location>
        <begin position="89"/>
        <end position="109"/>
    </location>
</feature>
<evidence type="ECO:0000256" key="8">
    <source>
        <dbReference type="SAM" id="Phobius"/>
    </source>
</evidence>
<dbReference type="InterPro" id="IPR039261">
    <property type="entry name" value="FNR_nucleotide-bd"/>
</dbReference>
<keyword evidence="11" id="KW-1185">Reference proteome</keyword>